<feature type="chain" id="PRO_5038259481" evidence="12">
    <location>
        <begin position="23"/>
        <end position="405"/>
    </location>
</feature>
<evidence type="ECO:0000256" key="8">
    <source>
        <dbReference type="ARBA" id="ARBA00023170"/>
    </source>
</evidence>
<keyword evidence="4" id="KW-0812">Transmembrane</keyword>
<evidence type="ECO:0000256" key="9">
    <source>
        <dbReference type="ARBA" id="ARBA00023180"/>
    </source>
</evidence>
<dbReference type="Proteomes" id="UP000070412">
    <property type="component" value="Unassembled WGS sequence"/>
</dbReference>
<evidence type="ECO:0000259" key="14">
    <source>
        <dbReference type="SMART" id="SM00918"/>
    </source>
</evidence>
<evidence type="ECO:0000256" key="2">
    <source>
        <dbReference type="ARBA" id="ARBA00008685"/>
    </source>
</evidence>
<evidence type="ECO:0000256" key="7">
    <source>
        <dbReference type="ARBA" id="ARBA00023136"/>
    </source>
</evidence>
<keyword evidence="17" id="KW-1185">Reference proteome</keyword>
<dbReference type="OrthoDB" id="6510832at2759"/>
<keyword evidence="3" id="KW-0813">Transport</keyword>
<evidence type="ECO:0000313" key="17">
    <source>
        <dbReference type="Proteomes" id="UP000070412"/>
    </source>
</evidence>
<protein>
    <submittedName>
        <fullName evidence="15">Putative glutamate receptor</fullName>
    </submittedName>
</protein>
<keyword evidence="11" id="KW-0407">Ion channel</keyword>
<keyword evidence="5" id="KW-1133">Transmembrane helix</keyword>
<evidence type="ECO:0000256" key="11">
    <source>
        <dbReference type="ARBA" id="ARBA00023303"/>
    </source>
</evidence>
<dbReference type="SMART" id="SM00079">
    <property type="entry name" value="PBPe"/>
    <property type="match status" value="1"/>
</dbReference>
<evidence type="ECO:0000256" key="4">
    <source>
        <dbReference type="ARBA" id="ARBA00022692"/>
    </source>
</evidence>
<keyword evidence="10" id="KW-1071">Ligand-gated ion channel</keyword>
<proteinExistence type="inferred from homology"/>
<evidence type="ECO:0000256" key="3">
    <source>
        <dbReference type="ARBA" id="ARBA00022448"/>
    </source>
</evidence>
<evidence type="ECO:0000259" key="13">
    <source>
        <dbReference type="SMART" id="SM00079"/>
    </source>
</evidence>
<dbReference type="SMART" id="SM00918">
    <property type="entry name" value="Lig_chan-Glu_bd"/>
    <property type="match status" value="1"/>
</dbReference>
<evidence type="ECO:0000256" key="5">
    <source>
        <dbReference type="ARBA" id="ARBA00022989"/>
    </source>
</evidence>
<reference evidence="17" key="1">
    <citation type="journal article" date="2020" name="PLoS Negl. Trop. Dis.">
        <title>High-quality nuclear genome for Sarcoptes scabiei-A critical resource for a neglected parasite.</title>
        <authorList>
            <person name="Korhonen P.K."/>
            <person name="Gasser R.B."/>
            <person name="Ma G."/>
            <person name="Wang T."/>
            <person name="Stroehlein A.J."/>
            <person name="Young N.D."/>
            <person name="Ang C.S."/>
            <person name="Fernando D.D."/>
            <person name="Lu H.C."/>
            <person name="Taylor S."/>
            <person name="Reynolds S.L."/>
            <person name="Mofiz E."/>
            <person name="Najaraj S.H."/>
            <person name="Gowda H."/>
            <person name="Madugundu A."/>
            <person name="Renuse S."/>
            <person name="Holt D."/>
            <person name="Pandey A."/>
            <person name="Papenfuss A.T."/>
            <person name="Fischer K."/>
        </authorList>
    </citation>
    <scope>NUCLEOTIDE SEQUENCE [LARGE SCALE GENOMIC DNA]</scope>
</reference>
<keyword evidence="8 15" id="KW-0675">Receptor</keyword>
<dbReference type="SUPFAM" id="SSF53850">
    <property type="entry name" value="Periplasmic binding protein-like II"/>
    <property type="match status" value="1"/>
</dbReference>
<dbReference type="Gene3D" id="3.40.190.10">
    <property type="entry name" value="Periplasmic binding protein-like II"/>
    <property type="match status" value="1"/>
</dbReference>
<dbReference type="EnsemblMetazoa" id="SSS_1127s_mrna">
    <property type="protein sequence ID" value="KAF7490530.1"/>
    <property type="gene ID" value="SSS_1127"/>
</dbReference>
<dbReference type="Pfam" id="PF10613">
    <property type="entry name" value="Lig_chan-Glu_bd"/>
    <property type="match status" value="1"/>
</dbReference>
<gene>
    <name evidence="15" type="ORF">SSS_1127</name>
</gene>
<evidence type="ECO:0000256" key="12">
    <source>
        <dbReference type="SAM" id="SignalP"/>
    </source>
</evidence>
<accession>A0A834VCI3</accession>
<dbReference type="GO" id="GO:0015276">
    <property type="term" value="F:ligand-gated monoatomic ion channel activity"/>
    <property type="evidence" value="ECO:0007669"/>
    <property type="project" value="InterPro"/>
</dbReference>
<keyword evidence="9" id="KW-0325">Glycoprotein</keyword>
<dbReference type="AlphaFoldDB" id="A0A834VCI3"/>
<dbReference type="GO" id="GO:0016020">
    <property type="term" value="C:membrane"/>
    <property type="evidence" value="ECO:0007669"/>
    <property type="project" value="UniProtKB-SubCell"/>
</dbReference>
<feature type="domain" description="Ionotropic glutamate receptor L-glutamate and glycine-binding" evidence="14">
    <location>
        <begin position="44"/>
        <end position="97"/>
    </location>
</feature>
<dbReference type="InterPro" id="IPR019594">
    <property type="entry name" value="Glu/Gly-bd"/>
</dbReference>
<keyword evidence="12" id="KW-0732">Signal</keyword>
<feature type="domain" description="Ionotropic glutamate receptor C-terminal" evidence="13">
    <location>
        <begin position="34"/>
        <end position="360"/>
    </location>
</feature>
<feature type="signal peptide" evidence="12">
    <location>
        <begin position="1"/>
        <end position="22"/>
    </location>
</feature>
<reference evidence="15" key="2">
    <citation type="submission" date="2020-01" db="EMBL/GenBank/DDBJ databases">
        <authorList>
            <person name="Korhonen P.K.K."/>
            <person name="Guangxu M.G."/>
            <person name="Wang T.W."/>
            <person name="Stroehlein A.J.S."/>
            <person name="Young N.D."/>
            <person name="Ang C.-S.A."/>
            <person name="Fernando D.W.F."/>
            <person name="Lu H.L."/>
            <person name="Taylor S.T."/>
            <person name="Ehtesham M.E.M."/>
            <person name="Najaraj S.H.N."/>
            <person name="Harsha G.H.G."/>
            <person name="Madugundu A.M."/>
            <person name="Renuse S.R."/>
            <person name="Holt D.H."/>
            <person name="Pandey A.P."/>
            <person name="Papenfuss A.P."/>
            <person name="Gasser R.B.G."/>
            <person name="Fischer K.F."/>
        </authorList>
    </citation>
    <scope>NUCLEOTIDE SEQUENCE</scope>
    <source>
        <strain evidence="15">SSS_KF_BRIS2020</strain>
    </source>
</reference>
<evidence type="ECO:0000313" key="16">
    <source>
        <dbReference type="EnsemblMetazoa" id="KAF7490530.1"/>
    </source>
</evidence>
<keyword evidence="6" id="KW-0406">Ion transport</keyword>
<organism evidence="15">
    <name type="scientific">Sarcoptes scabiei</name>
    <name type="common">Itch mite</name>
    <name type="synonym">Acarus scabiei</name>
    <dbReference type="NCBI Taxonomy" id="52283"/>
    <lineage>
        <taxon>Eukaryota</taxon>
        <taxon>Metazoa</taxon>
        <taxon>Ecdysozoa</taxon>
        <taxon>Arthropoda</taxon>
        <taxon>Chelicerata</taxon>
        <taxon>Arachnida</taxon>
        <taxon>Acari</taxon>
        <taxon>Acariformes</taxon>
        <taxon>Sarcoptiformes</taxon>
        <taxon>Astigmata</taxon>
        <taxon>Psoroptidia</taxon>
        <taxon>Sarcoptoidea</taxon>
        <taxon>Sarcoptidae</taxon>
        <taxon>Sarcoptinae</taxon>
        <taxon>Sarcoptes</taxon>
    </lineage>
</organism>
<evidence type="ECO:0000256" key="6">
    <source>
        <dbReference type="ARBA" id="ARBA00023065"/>
    </source>
</evidence>
<keyword evidence="7" id="KW-0472">Membrane</keyword>
<dbReference type="InterPro" id="IPR001320">
    <property type="entry name" value="Iontro_rcpt_C"/>
</dbReference>
<name>A0A834VCI3_SARSC</name>
<reference evidence="16" key="3">
    <citation type="submission" date="2022-06" db="UniProtKB">
        <authorList>
            <consortium name="EnsemblMetazoa"/>
        </authorList>
    </citation>
    <scope>IDENTIFICATION</scope>
</reference>
<sequence length="405" mass="47138">MASNLIWYSISIIILFLKKSDENSDNRNSNEQPTLNGVTVLNPPFIYSESGPYRGYCVDVLKELSHMLKFQFTLHQSFDGQIGNVRMRDGVFGELSDQYAEFAIGDISSNWLTNRREAEESGIIFTRPIYVSTIKILLAKSLQQKLMDRKSNQCRKLQLEEERIRHLKNQTNVTDSNRYESSSSSSFRCTINDPLTINDVFNNPDLIRVIFKGGAVHRFYSTVNIDHLNDLIIVERASLSSLMARLKQQRYVLIEESKLIDYLIDNECDFTAIDVVQERNPIIDDIDGERNPLINIRKEELFQNDIAIAFSKSFLDSVPVSRNFESSQSYRNWINEFDRSIEILKKSGVLKLLQDRHWSRNCNRALNSSADYIFSWKIFHYSLCFKLIILILNFERTFVFTFFSD</sequence>
<comment type="similarity">
    <text evidence="2">Belongs to the glutamate-gated ion channel (TC 1.A.10.1) family.</text>
</comment>
<dbReference type="EMBL" id="WVUK01000062">
    <property type="protein sequence ID" value="KAF7490530.1"/>
    <property type="molecule type" value="Genomic_DNA"/>
</dbReference>
<evidence type="ECO:0000256" key="1">
    <source>
        <dbReference type="ARBA" id="ARBA00004141"/>
    </source>
</evidence>
<evidence type="ECO:0000256" key="10">
    <source>
        <dbReference type="ARBA" id="ARBA00023286"/>
    </source>
</evidence>
<comment type="subcellular location">
    <subcellularLocation>
        <location evidence="1">Membrane</location>
        <topology evidence="1">Multi-pass membrane protein</topology>
    </subcellularLocation>
</comment>
<evidence type="ECO:0000313" key="15">
    <source>
        <dbReference type="EMBL" id="KAF7490530.1"/>
    </source>
</evidence>